<evidence type="ECO:0000313" key="1">
    <source>
        <dbReference type="EMBL" id="CAI2363280.1"/>
    </source>
</evidence>
<keyword evidence="2" id="KW-1185">Reference proteome</keyword>
<sequence>MVMPLIMIAFLNEILMAGHQTFASLLILWWSSWFFEGLLMKTLCGTTPTVLPTFKDFDGGFGFLYFLKPRGFLVNCRTSFIEGERSCASSSFLYGSTSSLRFMPGLKWNLIPDMFFSKPGDVLMLETDTFSFRNSSLKFSSSCERLVIIIIY</sequence>
<protein>
    <submittedName>
        <fullName evidence="1">Uncharacterized protein</fullName>
    </submittedName>
</protein>
<dbReference type="AlphaFoldDB" id="A0AAD1U6H8"/>
<proteinExistence type="predicted"/>
<evidence type="ECO:0000313" key="2">
    <source>
        <dbReference type="Proteomes" id="UP001295684"/>
    </source>
</evidence>
<reference evidence="1" key="1">
    <citation type="submission" date="2023-07" db="EMBL/GenBank/DDBJ databases">
        <authorList>
            <consortium name="AG Swart"/>
            <person name="Singh M."/>
            <person name="Singh A."/>
            <person name="Seah K."/>
            <person name="Emmerich C."/>
        </authorList>
    </citation>
    <scope>NUCLEOTIDE SEQUENCE</scope>
    <source>
        <strain evidence="1">DP1</strain>
    </source>
</reference>
<accession>A0AAD1U6H8</accession>
<dbReference type="Proteomes" id="UP001295684">
    <property type="component" value="Unassembled WGS sequence"/>
</dbReference>
<name>A0AAD1U6H8_EUPCR</name>
<gene>
    <name evidence="1" type="ORF">ECRASSUSDP1_LOCUS4610</name>
</gene>
<dbReference type="EMBL" id="CAMPGE010004434">
    <property type="protein sequence ID" value="CAI2363280.1"/>
    <property type="molecule type" value="Genomic_DNA"/>
</dbReference>
<organism evidence="1 2">
    <name type="scientific">Euplotes crassus</name>
    <dbReference type="NCBI Taxonomy" id="5936"/>
    <lineage>
        <taxon>Eukaryota</taxon>
        <taxon>Sar</taxon>
        <taxon>Alveolata</taxon>
        <taxon>Ciliophora</taxon>
        <taxon>Intramacronucleata</taxon>
        <taxon>Spirotrichea</taxon>
        <taxon>Hypotrichia</taxon>
        <taxon>Euplotida</taxon>
        <taxon>Euplotidae</taxon>
        <taxon>Moneuplotes</taxon>
    </lineage>
</organism>
<comment type="caution">
    <text evidence="1">The sequence shown here is derived from an EMBL/GenBank/DDBJ whole genome shotgun (WGS) entry which is preliminary data.</text>
</comment>